<keyword evidence="4 7" id="KW-0472">Membrane</keyword>
<dbReference type="GO" id="GO:0071555">
    <property type="term" value="P:cell wall organization"/>
    <property type="evidence" value="ECO:0007669"/>
    <property type="project" value="UniProtKB-KW"/>
</dbReference>
<evidence type="ECO:0000256" key="4">
    <source>
        <dbReference type="ARBA" id="ARBA00023136"/>
    </source>
</evidence>
<organism evidence="9 10">
    <name type="scientific">Pseudoxanthobacter soli DSM 19599</name>
    <dbReference type="NCBI Taxonomy" id="1123029"/>
    <lineage>
        <taxon>Bacteria</taxon>
        <taxon>Pseudomonadati</taxon>
        <taxon>Pseudomonadota</taxon>
        <taxon>Alphaproteobacteria</taxon>
        <taxon>Hyphomicrobiales</taxon>
        <taxon>Segnochrobactraceae</taxon>
        <taxon>Pseudoxanthobacter</taxon>
    </lineage>
</organism>
<dbReference type="Gene3D" id="3.30.1490.480">
    <property type="entry name" value="Endolytic murein transglycosylase"/>
    <property type="match status" value="1"/>
</dbReference>
<dbReference type="HAMAP" id="MF_02065">
    <property type="entry name" value="MltG"/>
    <property type="match status" value="1"/>
</dbReference>
<keyword evidence="10" id="KW-1185">Reference proteome</keyword>
<dbReference type="Pfam" id="PF02618">
    <property type="entry name" value="YceG"/>
    <property type="match status" value="1"/>
</dbReference>
<accession>A0A1M7ZLK3</accession>
<sequence>MTDPSSDNREPTGRRRSPRSPRQALHPDSAPPPPSRSRHARNPLVLVLNFFLTAALLIVLAAGGTVYWGKTVYEAPGPLAAEATVLIEPGSTLDEIATLLESHNVISNRWVFEGASKFLENTSKLKAGEYAFSPGVSMRAVMDEITSGRSIQHAMTIPEGVTSAQVVDKLLGDTMLTGALSAIPQEGSLLPETYKFTRGSSRKQLLDRMSKAQEEALAEIWAGRAPDLPLKTPRDLVILASIIEKETGKADERPRIAAVFINRLNKGMRLQSDPTILYGLYGGAAWKQARTILRSDLQRPNPYNTYQIPALPPGPIANPGRDSLEAAAHPADTKDLYFVADGTGGHVFAVSLDDHNRNVAKWRELEKTQSGQGSGSDQIAVQPATPAN</sequence>
<dbReference type="PANTHER" id="PTHR30518">
    <property type="entry name" value="ENDOLYTIC MUREIN TRANSGLYCOSYLASE"/>
    <property type="match status" value="1"/>
</dbReference>
<keyword evidence="2 7" id="KW-0812">Transmembrane</keyword>
<feature type="transmembrane region" description="Helical" evidence="7">
    <location>
        <begin position="44"/>
        <end position="68"/>
    </location>
</feature>
<comment type="catalytic activity">
    <reaction evidence="7">
        <text>a peptidoglycan chain = a peptidoglycan chain with N-acetyl-1,6-anhydromuramyl-[peptide] at the reducing end + a peptidoglycan chain with N-acetylglucosamine at the non-reducing end.</text>
        <dbReference type="EC" id="4.2.2.29"/>
    </reaction>
</comment>
<dbReference type="PANTHER" id="PTHR30518:SF2">
    <property type="entry name" value="ENDOLYTIC MUREIN TRANSGLYCOSYLASE"/>
    <property type="match status" value="1"/>
</dbReference>
<proteinExistence type="inferred from homology"/>
<evidence type="ECO:0000256" key="1">
    <source>
        <dbReference type="ARBA" id="ARBA00022475"/>
    </source>
</evidence>
<feature type="site" description="Important for catalytic activity" evidence="7">
    <location>
        <position position="246"/>
    </location>
</feature>
<name>A0A1M7ZLK3_9HYPH</name>
<evidence type="ECO:0000256" key="3">
    <source>
        <dbReference type="ARBA" id="ARBA00022989"/>
    </source>
</evidence>
<dbReference type="NCBIfam" id="TIGR00247">
    <property type="entry name" value="endolytic transglycosylase MltG"/>
    <property type="match status" value="1"/>
</dbReference>
<dbReference type="Gene3D" id="3.30.160.60">
    <property type="entry name" value="Classic Zinc Finger"/>
    <property type="match status" value="1"/>
</dbReference>
<gene>
    <name evidence="7" type="primary">mltG</name>
    <name evidence="9" type="ORF">SAMN02745172_02427</name>
</gene>
<dbReference type="InterPro" id="IPR003770">
    <property type="entry name" value="MLTG-like"/>
</dbReference>
<evidence type="ECO:0000313" key="9">
    <source>
        <dbReference type="EMBL" id="SHO65780.1"/>
    </source>
</evidence>
<dbReference type="GO" id="GO:0005886">
    <property type="term" value="C:plasma membrane"/>
    <property type="evidence" value="ECO:0007669"/>
    <property type="project" value="UniProtKB-SubCell"/>
</dbReference>
<keyword evidence="7" id="KW-0997">Cell inner membrane</keyword>
<keyword evidence="5 7" id="KW-0456">Lyase</keyword>
<keyword evidence="3 7" id="KW-1133">Transmembrane helix</keyword>
<comment type="similarity">
    <text evidence="7">Belongs to the transglycosylase MltG family.</text>
</comment>
<comment type="function">
    <text evidence="7">Functions as a peptidoglycan terminase that cleaves nascent peptidoglycan strands endolytically to terminate their elongation.</text>
</comment>
<evidence type="ECO:0000256" key="6">
    <source>
        <dbReference type="ARBA" id="ARBA00023316"/>
    </source>
</evidence>
<dbReference type="CDD" id="cd08010">
    <property type="entry name" value="MltG_like"/>
    <property type="match status" value="1"/>
</dbReference>
<dbReference type="EMBL" id="FRXO01000004">
    <property type="protein sequence ID" value="SHO65780.1"/>
    <property type="molecule type" value="Genomic_DNA"/>
</dbReference>
<evidence type="ECO:0000313" key="10">
    <source>
        <dbReference type="Proteomes" id="UP000186406"/>
    </source>
</evidence>
<dbReference type="AlphaFoldDB" id="A0A1M7ZLK3"/>
<feature type="region of interest" description="Disordered" evidence="8">
    <location>
        <begin position="1"/>
        <end position="38"/>
    </location>
</feature>
<reference evidence="9 10" key="1">
    <citation type="submission" date="2016-12" db="EMBL/GenBank/DDBJ databases">
        <authorList>
            <person name="Song W.-J."/>
            <person name="Kurnit D.M."/>
        </authorList>
    </citation>
    <scope>NUCLEOTIDE SEQUENCE [LARGE SCALE GENOMIC DNA]</scope>
    <source>
        <strain evidence="9 10">DSM 19599</strain>
    </source>
</reference>
<feature type="region of interest" description="Disordered" evidence="8">
    <location>
        <begin position="366"/>
        <end position="388"/>
    </location>
</feature>
<dbReference type="OrthoDB" id="9814591at2"/>
<keyword evidence="1 7" id="KW-1003">Cell membrane</keyword>
<dbReference type="RefSeq" id="WP_073628922.1">
    <property type="nucleotide sequence ID" value="NZ_FRXO01000004.1"/>
</dbReference>
<dbReference type="STRING" id="1123029.SAMN02745172_02427"/>
<evidence type="ECO:0000256" key="2">
    <source>
        <dbReference type="ARBA" id="ARBA00022692"/>
    </source>
</evidence>
<feature type="compositionally biased region" description="Polar residues" evidence="8">
    <location>
        <begin position="368"/>
        <end position="388"/>
    </location>
</feature>
<protein>
    <recommendedName>
        <fullName evidence="7">Endolytic murein transglycosylase</fullName>
        <ecNumber evidence="7">4.2.2.29</ecNumber>
    </recommendedName>
    <alternativeName>
        <fullName evidence="7">Peptidoglycan lytic transglycosylase</fullName>
    </alternativeName>
    <alternativeName>
        <fullName evidence="7">Peptidoglycan polymerization terminase</fullName>
    </alternativeName>
</protein>
<dbReference type="EC" id="4.2.2.29" evidence="7"/>
<feature type="compositionally biased region" description="Basic and acidic residues" evidence="8">
    <location>
        <begin position="1"/>
        <end position="13"/>
    </location>
</feature>
<evidence type="ECO:0000256" key="7">
    <source>
        <dbReference type="HAMAP-Rule" id="MF_02065"/>
    </source>
</evidence>
<keyword evidence="6 7" id="KW-0961">Cell wall biogenesis/degradation</keyword>
<evidence type="ECO:0000256" key="5">
    <source>
        <dbReference type="ARBA" id="ARBA00023239"/>
    </source>
</evidence>
<dbReference type="Proteomes" id="UP000186406">
    <property type="component" value="Unassembled WGS sequence"/>
</dbReference>
<comment type="subcellular location">
    <subcellularLocation>
        <location evidence="7">Cell inner membrane</location>
        <topology evidence="7">Single-pass membrane protein</topology>
    </subcellularLocation>
</comment>
<dbReference type="GO" id="GO:0009252">
    <property type="term" value="P:peptidoglycan biosynthetic process"/>
    <property type="evidence" value="ECO:0007669"/>
    <property type="project" value="UniProtKB-UniRule"/>
</dbReference>
<evidence type="ECO:0000256" key="8">
    <source>
        <dbReference type="SAM" id="MobiDB-lite"/>
    </source>
</evidence>
<dbReference type="GO" id="GO:0008932">
    <property type="term" value="F:lytic endotransglycosylase activity"/>
    <property type="evidence" value="ECO:0007669"/>
    <property type="project" value="UniProtKB-UniRule"/>
</dbReference>